<name>A0A1F7WN46_9BACT</name>
<feature type="transmembrane region" description="Helical" evidence="10">
    <location>
        <begin position="100"/>
        <end position="128"/>
    </location>
</feature>
<comment type="subcellular location">
    <subcellularLocation>
        <location evidence="1 10">Cell membrane</location>
        <topology evidence="1 10">Multi-pass membrane protein</topology>
    </subcellularLocation>
</comment>
<evidence type="ECO:0000259" key="11">
    <source>
        <dbReference type="PROSITE" id="PS51012"/>
    </source>
</evidence>
<keyword evidence="3 10" id="KW-0813">Transport</keyword>
<keyword evidence="8 10" id="KW-1133">Transmembrane helix</keyword>
<evidence type="ECO:0000256" key="3">
    <source>
        <dbReference type="ARBA" id="ARBA00022448"/>
    </source>
</evidence>
<dbReference type="InterPro" id="IPR000412">
    <property type="entry name" value="ABC_2_transport"/>
</dbReference>
<keyword evidence="6 10" id="KW-0812">Transmembrane</keyword>
<organism evidence="12 13">
    <name type="scientific">Candidatus Woesebacteria bacterium GWA1_42_12</name>
    <dbReference type="NCBI Taxonomy" id="1802472"/>
    <lineage>
        <taxon>Bacteria</taxon>
        <taxon>Candidatus Woeseibacteriota</taxon>
    </lineage>
</organism>
<dbReference type="EMBL" id="MGFK01000016">
    <property type="protein sequence ID" value="OGM04250.1"/>
    <property type="molecule type" value="Genomic_DNA"/>
</dbReference>
<dbReference type="Proteomes" id="UP000177091">
    <property type="component" value="Unassembled WGS sequence"/>
</dbReference>
<reference evidence="12 13" key="1">
    <citation type="journal article" date="2016" name="Nat. Commun.">
        <title>Thousands of microbial genomes shed light on interconnected biogeochemical processes in an aquifer system.</title>
        <authorList>
            <person name="Anantharaman K."/>
            <person name="Brown C.T."/>
            <person name="Hug L.A."/>
            <person name="Sharon I."/>
            <person name="Castelle C.J."/>
            <person name="Probst A.J."/>
            <person name="Thomas B.C."/>
            <person name="Singh A."/>
            <person name="Wilkins M.J."/>
            <person name="Karaoz U."/>
            <person name="Brodie E.L."/>
            <person name="Williams K.H."/>
            <person name="Hubbard S.S."/>
            <person name="Banfield J.F."/>
        </authorList>
    </citation>
    <scope>NUCLEOTIDE SEQUENCE [LARGE SCALE GENOMIC DNA]</scope>
</reference>
<keyword evidence="4 10" id="KW-1003">Cell membrane</keyword>
<evidence type="ECO:0000256" key="8">
    <source>
        <dbReference type="ARBA" id="ARBA00022989"/>
    </source>
</evidence>
<dbReference type="PANTHER" id="PTHR30413">
    <property type="entry name" value="INNER MEMBRANE TRANSPORT PERMEASE"/>
    <property type="match status" value="1"/>
</dbReference>
<feature type="transmembrane region" description="Helical" evidence="10">
    <location>
        <begin position="224"/>
        <end position="245"/>
    </location>
</feature>
<sequence length="255" mass="29380">MLAKSRHFIDLLFVMTEKELRARYKNTFFGFLWIVVNPLLQMLVIGFIFRLFIKEPIQNYYLYLFAGLLIWNFFSISLTKATPSIVNERSLIKKAKFPRAVIPLSIILSNFVHLLLAFLLLFIPVLILGTLAKFWLLELLLGFILIITFTVGLSLLTSALNVRFRDINFFVQAALILWFYATPIVYSIFVVPRNLIWLWRINPLTSTVQLFQSSLAGAPPPGPAMFISNSILIFFVTALGVLMFIKESNNFDDWV</sequence>
<gene>
    <name evidence="12" type="ORF">A2112_00020</name>
</gene>
<dbReference type="PROSITE" id="PS51012">
    <property type="entry name" value="ABC_TM2"/>
    <property type="match status" value="1"/>
</dbReference>
<feature type="transmembrane region" description="Helical" evidence="10">
    <location>
        <begin position="28"/>
        <end position="48"/>
    </location>
</feature>
<keyword evidence="5" id="KW-0762">Sugar transport</keyword>
<comment type="similarity">
    <text evidence="2 10">Belongs to the ABC-2 integral membrane protein family.</text>
</comment>
<evidence type="ECO:0000256" key="10">
    <source>
        <dbReference type="RuleBase" id="RU361157"/>
    </source>
</evidence>
<evidence type="ECO:0000256" key="4">
    <source>
        <dbReference type="ARBA" id="ARBA00022475"/>
    </source>
</evidence>
<feature type="transmembrane region" description="Helical" evidence="10">
    <location>
        <begin position="134"/>
        <end position="157"/>
    </location>
</feature>
<feature type="transmembrane region" description="Helical" evidence="10">
    <location>
        <begin position="60"/>
        <end position="79"/>
    </location>
</feature>
<evidence type="ECO:0000313" key="12">
    <source>
        <dbReference type="EMBL" id="OGM04250.1"/>
    </source>
</evidence>
<dbReference type="Pfam" id="PF01061">
    <property type="entry name" value="ABC2_membrane"/>
    <property type="match status" value="1"/>
</dbReference>
<dbReference type="InterPro" id="IPR047817">
    <property type="entry name" value="ABC2_TM_bact-type"/>
</dbReference>
<evidence type="ECO:0000256" key="7">
    <source>
        <dbReference type="ARBA" id="ARBA00022903"/>
    </source>
</evidence>
<dbReference type="GO" id="GO:0015920">
    <property type="term" value="P:lipopolysaccharide transport"/>
    <property type="evidence" value="ECO:0007669"/>
    <property type="project" value="TreeGrafter"/>
</dbReference>
<feature type="domain" description="ABC transmembrane type-2" evidence="11">
    <location>
        <begin position="29"/>
        <end position="247"/>
    </location>
</feature>
<dbReference type="PANTHER" id="PTHR30413:SF10">
    <property type="entry name" value="CAPSULE POLYSACCHARIDE EXPORT INNER-MEMBRANE PROTEIN CTRC"/>
    <property type="match status" value="1"/>
</dbReference>
<evidence type="ECO:0000256" key="9">
    <source>
        <dbReference type="ARBA" id="ARBA00023136"/>
    </source>
</evidence>
<dbReference type="PRINTS" id="PR00164">
    <property type="entry name" value="ABC2TRNSPORT"/>
</dbReference>
<evidence type="ECO:0000256" key="1">
    <source>
        <dbReference type="ARBA" id="ARBA00004651"/>
    </source>
</evidence>
<keyword evidence="9 10" id="KW-0472">Membrane</keyword>
<proteinExistence type="inferred from homology"/>
<evidence type="ECO:0000256" key="2">
    <source>
        <dbReference type="ARBA" id="ARBA00007783"/>
    </source>
</evidence>
<evidence type="ECO:0000256" key="5">
    <source>
        <dbReference type="ARBA" id="ARBA00022597"/>
    </source>
</evidence>
<dbReference type="GO" id="GO:0043190">
    <property type="term" value="C:ATP-binding cassette (ABC) transporter complex"/>
    <property type="evidence" value="ECO:0007669"/>
    <property type="project" value="InterPro"/>
</dbReference>
<evidence type="ECO:0000256" key="6">
    <source>
        <dbReference type="ARBA" id="ARBA00022692"/>
    </source>
</evidence>
<feature type="transmembrane region" description="Helical" evidence="10">
    <location>
        <begin position="169"/>
        <end position="189"/>
    </location>
</feature>
<dbReference type="InterPro" id="IPR013525">
    <property type="entry name" value="ABC2_TM"/>
</dbReference>
<dbReference type="AlphaFoldDB" id="A0A1F7WN46"/>
<evidence type="ECO:0000313" key="13">
    <source>
        <dbReference type="Proteomes" id="UP000177091"/>
    </source>
</evidence>
<keyword evidence="7" id="KW-0972">Capsule biogenesis/degradation</keyword>
<accession>A0A1F7WN46</accession>
<comment type="caution">
    <text evidence="12">The sequence shown here is derived from an EMBL/GenBank/DDBJ whole genome shotgun (WGS) entry which is preliminary data.</text>
</comment>
<dbReference type="GO" id="GO:0140359">
    <property type="term" value="F:ABC-type transporter activity"/>
    <property type="evidence" value="ECO:0007669"/>
    <property type="project" value="InterPro"/>
</dbReference>
<protein>
    <recommendedName>
        <fullName evidence="10">Transport permease protein</fullName>
    </recommendedName>
</protein>